<feature type="region of interest" description="Disordered" evidence="1">
    <location>
        <begin position="113"/>
        <end position="294"/>
    </location>
</feature>
<feature type="compositionally biased region" description="Low complexity" evidence="1">
    <location>
        <begin position="117"/>
        <end position="133"/>
    </location>
</feature>
<gene>
    <name evidence="2" type="ORF">ACFP0N_36500</name>
</gene>
<evidence type="ECO:0000313" key="2">
    <source>
        <dbReference type="EMBL" id="MFC5890469.1"/>
    </source>
</evidence>
<name>A0ABW1FC13_9ACTN</name>
<sequence length="294" mass="29715">MLPKTVRGVVEVAAGLVEEVGKRVVGTAAELLEKTGVDVAGVERKFGGQFPPSPKALQTLAEEAVTAGRAGVDLAVGVARGEVERAFEKVGDQVTKVGVVLAYLESKLREVEGETVPAAKAPAAEEPGPAPRADGLFGRGWEQGEEPATRAAGESIVAERVEVDAPVEVDPPVPPARTAPEPKAPAVADPVPKPAAGKTAAPEAAQAGKSPAGKSPAGKAAGKRATAKKAAAGAAPAEKAPVKKAAAKKAAAKKTVAKRTVAKKTAVGQEAPAKRTATRKTTVRKTSTTKKPDA</sequence>
<feature type="compositionally biased region" description="Low complexity" evidence="1">
    <location>
        <begin position="228"/>
        <end position="239"/>
    </location>
</feature>
<protein>
    <recommendedName>
        <fullName evidence="4">Histone</fullName>
    </recommendedName>
</protein>
<feature type="compositionally biased region" description="Low complexity" evidence="1">
    <location>
        <begin position="178"/>
        <end position="220"/>
    </location>
</feature>
<feature type="compositionally biased region" description="Basic residues" evidence="1">
    <location>
        <begin position="245"/>
        <end position="262"/>
    </location>
</feature>
<evidence type="ECO:0008006" key="4">
    <source>
        <dbReference type="Google" id="ProtNLM"/>
    </source>
</evidence>
<dbReference type="RefSeq" id="WP_313766068.1">
    <property type="nucleotide sequence ID" value="NZ_BAAAVH010000048.1"/>
</dbReference>
<organism evidence="2 3">
    <name type="scientific">Kitasatospora aburaviensis</name>
    <dbReference type="NCBI Taxonomy" id="67265"/>
    <lineage>
        <taxon>Bacteria</taxon>
        <taxon>Bacillati</taxon>
        <taxon>Actinomycetota</taxon>
        <taxon>Actinomycetes</taxon>
        <taxon>Kitasatosporales</taxon>
        <taxon>Streptomycetaceae</taxon>
        <taxon>Kitasatospora</taxon>
    </lineage>
</organism>
<reference evidence="3" key="1">
    <citation type="journal article" date="2019" name="Int. J. Syst. Evol. Microbiol.">
        <title>The Global Catalogue of Microorganisms (GCM) 10K type strain sequencing project: providing services to taxonomists for standard genome sequencing and annotation.</title>
        <authorList>
            <consortium name="The Broad Institute Genomics Platform"/>
            <consortium name="The Broad Institute Genome Sequencing Center for Infectious Disease"/>
            <person name="Wu L."/>
            <person name="Ma J."/>
        </authorList>
    </citation>
    <scope>NUCLEOTIDE SEQUENCE [LARGE SCALE GENOMIC DNA]</scope>
    <source>
        <strain evidence="3">CGMCC 4.1469</strain>
    </source>
</reference>
<dbReference type="EMBL" id="JBHSOD010000083">
    <property type="protein sequence ID" value="MFC5890469.1"/>
    <property type="molecule type" value="Genomic_DNA"/>
</dbReference>
<evidence type="ECO:0000256" key="1">
    <source>
        <dbReference type="SAM" id="MobiDB-lite"/>
    </source>
</evidence>
<dbReference type="Proteomes" id="UP001596067">
    <property type="component" value="Unassembled WGS sequence"/>
</dbReference>
<comment type="caution">
    <text evidence="2">The sequence shown here is derived from an EMBL/GenBank/DDBJ whole genome shotgun (WGS) entry which is preliminary data.</text>
</comment>
<proteinExistence type="predicted"/>
<evidence type="ECO:0000313" key="3">
    <source>
        <dbReference type="Proteomes" id="UP001596067"/>
    </source>
</evidence>
<keyword evidence="3" id="KW-1185">Reference proteome</keyword>
<accession>A0ABW1FC13</accession>